<dbReference type="GO" id="GO:0003676">
    <property type="term" value="F:nucleic acid binding"/>
    <property type="evidence" value="ECO:0007669"/>
    <property type="project" value="InterPro"/>
</dbReference>
<dbReference type="InterPro" id="IPR025724">
    <property type="entry name" value="GAG-pre-integrase_dom"/>
</dbReference>
<dbReference type="InterPro" id="IPR012337">
    <property type="entry name" value="RNaseH-like_sf"/>
</dbReference>
<dbReference type="PANTHER" id="PTHR42648:SF22">
    <property type="entry name" value="REVERSE TRANSCRIPTASE TY1_COPIA-TYPE DOMAIN-CONTAINING PROTEIN"/>
    <property type="match status" value="1"/>
</dbReference>
<evidence type="ECO:0000313" key="2">
    <source>
        <dbReference type="EMBL" id="RVW29832.1"/>
    </source>
</evidence>
<dbReference type="PANTHER" id="PTHR42648">
    <property type="entry name" value="TRANSPOSASE, PUTATIVE-RELATED"/>
    <property type="match status" value="1"/>
</dbReference>
<evidence type="ECO:0000259" key="1">
    <source>
        <dbReference type="PROSITE" id="PS50994"/>
    </source>
</evidence>
<dbReference type="Pfam" id="PF00665">
    <property type="entry name" value="rve"/>
    <property type="match status" value="1"/>
</dbReference>
<protein>
    <submittedName>
        <fullName evidence="2">Retrovirus-related Pol polyprotein from transposon RE2</fullName>
    </submittedName>
</protein>
<comment type="caution">
    <text evidence="2">The sequence shown here is derived from an EMBL/GenBank/DDBJ whole genome shotgun (WGS) entry which is preliminary data.</text>
</comment>
<dbReference type="SUPFAM" id="SSF53098">
    <property type="entry name" value="Ribonuclease H-like"/>
    <property type="match status" value="1"/>
</dbReference>
<dbReference type="InterPro" id="IPR001584">
    <property type="entry name" value="Integrase_cat-core"/>
</dbReference>
<reference evidence="2 3" key="1">
    <citation type="journal article" date="2018" name="PLoS Genet.">
        <title>Population sequencing reveals clonal diversity and ancestral inbreeding in the grapevine cultivar Chardonnay.</title>
        <authorList>
            <person name="Roach M.J."/>
            <person name="Johnson D.L."/>
            <person name="Bohlmann J."/>
            <person name="van Vuuren H.J."/>
            <person name="Jones S.J."/>
            <person name="Pretorius I.S."/>
            <person name="Schmidt S.A."/>
            <person name="Borneman A.R."/>
        </authorList>
    </citation>
    <scope>NUCLEOTIDE SEQUENCE [LARGE SCALE GENOMIC DNA]</scope>
    <source>
        <strain evidence="3">cv. Chardonnay</strain>
        <tissue evidence="2">Leaf</tissue>
    </source>
</reference>
<accession>A0A438D334</accession>
<dbReference type="InterPro" id="IPR036397">
    <property type="entry name" value="RNaseH_sf"/>
</dbReference>
<gene>
    <name evidence="2" type="primary">RE2_1048</name>
    <name evidence="2" type="ORF">CK203_087377</name>
</gene>
<dbReference type="InterPro" id="IPR039537">
    <property type="entry name" value="Retrotran_Ty1/copia-like"/>
</dbReference>
<dbReference type="PROSITE" id="PS50994">
    <property type="entry name" value="INTEGRASE"/>
    <property type="match status" value="1"/>
</dbReference>
<feature type="domain" description="Integrase catalytic" evidence="1">
    <location>
        <begin position="446"/>
        <end position="588"/>
    </location>
</feature>
<dbReference type="Proteomes" id="UP000288805">
    <property type="component" value="Unassembled WGS sequence"/>
</dbReference>
<dbReference type="AlphaFoldDB" id="A0A438D334"/>
<organism evidence="2 3">
    <name type="scientific">Vitis vinifera</name>
    <name type="common">Grape</name>
    <dbReference type="NCBI Taxonomy" id="29760"/>
    <lineage>
        <taxon>Eukaryota</taxon>
        <taxon>Viridiplantae</taxon>
        <taxon>Streptophyta</taxon>
        <taxon>Embryophyta</taxon>
        <taxon>Tracheophyta</taxon>
        <taxon>Spermatophyta</taxon>
        <taxon>Magnoliopsida</taxon>
        <taxon>eudicotyledons</taxon>
        <taxon>Gunneridae</taxon>
        <taxon>Pentapetalae</taxon>
        <taxon>rosids</taxon>
        <taxon>Vitales</taxon>
        <taxon>Vitaceae</taxon>
        <taxon>Viteae</taxon>
        <taxon>Vitis</taxon>
    </lineage>
</organism>
<dbReference type="Pfam" id="PF13976">
    <property type="entry name" value="gag_pre-integrs"/>
    <property type="match status" value="1"/>
</dbReference>
<evidence type="ECO:0000313" key="3">
    <source>
        <dbReference type="Proteomes" id="UP000288805"/>
    </source>
</evidence>
<dbReference type="GO" id="GO:0015074">
    <property type="term" value="P:DNA integration"/>
    <property type="evidence" value="ECO:0007669"/>
    <property type="project" value="InterPro"/>
</dbReference>
<sequence length="588" mass="66789">MEESKNSVADIVPIVSKITEHKLNGSNYIEWSKTIKIYLRSVAKDDHLTEEPPNNHTRKLWMQDDAQLFLQMKNSINSDIVGLLSHCEFVKELMDYLDFLYSGKGNVSRMYDVWNAFHCPEKGAKSLTAYFMDFKKVYEELNALMPFSPDVRVQQAQREQMAVMSSYPVSHLSLRLPNLRFFLVLTLVPFRKSSVEFYELRMSHLLSTPMFLLQKEKMQKMQEGRITGAETGHLKIVAMIQVQLCVFTAMRLAIPMQNRNRRIQTANVATSDTATFSDSSNKIVTMTAEEFSKYSQYQDALKASTPVNALVESGNHKTFSTFRTHSAPPVTVADGSTYEIKGSGTVKPTSSITLSSVLNLPNLAFNLISDLMTKQTFGKGHVSDGLYILDEWVPRPVACVSTASPVEAHCRLGHPSLPVLKKLCPQFDTLPSLDCESCHFAKHHRSSLGPRLNKRAESLFELVHSDVWGPCPVTSQTGFRYFVTFVDDFSRMTWIYFMKNRSEVFSHFCAFSAEIKTQYDVSVKILRSDNGKEYVSNSFQNYMSHNGILHQTSCVDTPSQNGVAERKNRHLLETARALMFQMKVPKQF</sequence>
<proteinExistence type="predicted"/>
<dbReference type="Gene3D" id="3.30.420.10">
    <property type="entry name" value="Ribonuclease H-like superfamily/Ribonuclease H"/>
    <property type="match status" value="1"/>
</dbReference>
<dbReference type="EMBL" id="QGNW01001824">
    <property type="protein sequence ID" value="RVW29832.1"/>
    <property type="molecule type" value="Genomic_DNA"/>
</dbReference>
<name>A0A438D334_VITVI</name>